<dbReference type="SMART" id="SM00131">
    <property type="entry name" value="KU"/>
    <property type="match status" value="1"/>
</dbReference>
<feature type="compositionally biased region" description="Basic and acidic residues" evidence="6">
    <location>
        <begin position="480"/>
        <end position="497"/>
    </location>
</feature>
<dbReference type="FunFam" id="4.10.410.10:FF:000020">
    <property type="entry name" value="Collagen, type VI, alpha 3"/>
    <property type="match status" value="1"/>
</dbReference>
<dbReference type="Pfam" id="PF00014">
    <property type="entry name" value="Kunitz_BPTI"/>
    <property type="match status" value="1"/>
</dbReference>
<dbReference type="SMART" id="SM00327">
    <property type="entry name" value="VWA"/>
    <property type="match status" value="1"/>
</dbReference>
<evidence type="ECO:0000259" key="8">
    <source>
        <dbReference type="PROSITE" id="PS50279"/>
    </source>
</evidence>
<dbReference type="InterPro" id="IPR036880">
    <property type="entry name" value="Kunitz_BPTI_sf"/>
</dbReference>
<dbReference type="InterPro" id="IPR002223">
    <property type="entry name" value="Kunitz_BPTI"/>
</dbReference>
<evidence type="ECO:0000259" key="7">
    <source>
        <dbReference type="PROSITE" id="PS50234"/>
    </source>
</evidence>
<keyword evidence="3" id="KW-0130">Cell adhesion</keyword>
<dbReference type="Gene3D" id="4.10.410.10">
    <property type="entry name" value="Pancreatic trypsin inhibitor Kunitz domain"/>
    <property type="match status" value="1"/>
</dbReference>
<evidence type="ECO:0000313" key="10">
    <source>
        <dbReference type="Proteomes" id="UP000823561"/>
    </source>
</evidence>
<feature type="compositionally biased region" description="Basic and acidic residues" evidence="6">
    <location>
        <begin position="507"/>
        <end position="528"/>
    </location>
</feature>
<dbReference type="PROSITE" id="PS00280">
    <property type="entry name" value="BPTI_KUNITZ_1"/>
    <property type="match status" value="1"/>
</dbReference>
<dbReference type="SUPFAM" id="SSF53300">
    <property type="entry name" value="vWA-like"/>
    <property type="match status" value="1"/>
</dbReference>
<sequence length="649" mass="68368">MGAPGSRGSEGAPGKGLPGEKGDRGDRGSRGLPGTLGSTGPAGAKGEPGSMGMIGVPGPPGRGLPGPKGDTGPAGAPGPVGEQGVGIPGPKGDRGTPGPMGSPGLKGEGYPGPQGPPGLPGQPGEMGPEGKGVPGPKGDRGSHGSPGPSGPPGIGLMGEKGTVGQPGPSGEPGLPGEGIQGPKGEPGFQGQPGPRGPPGDGHPGEKGDRGNPGERGRKGERGEFGQPGQTGPVGLPGEKGEAGLSREEVIRIIREICGCGIRCRDSPLELVFVIDSSESVGPENFEVVKDFVNALIDRAAVSREATRVGVVLYSHVDLVVVSLQQNLGRQDDVKAAVRKMPYLGEGTFTGSALRTATELFQVARPNVRKVVLVLTDGQADRRDDVKLEDAAAQAHAAGVEVFVIGVVRKNDPLYADFASEMNTMASDPDHEHVYLIDDFMTLPTLESKLLSRICEHDDGSLFRPIPNFVFPNGHSPSPGKTDKPTYDSDPYRPDNDLYRPGNVPYRPDNDLYRPDPYRPESEVYRPDKQPIVPPVEPERPPFPDRAPPFPDDADGNSLDENEIEIGHSTSLYEEPFDPLPDFTVESPGVRVMSEVIAMDLDPGPCRQYEVRWYYDPEANSCAQFWYGGCQGNRNRFESEDLCKKACVKT</sequence>
<gene>
    <name evidence="9" type="ORF">AALO_G00251630</name>
</gene>
<dbReference type="SUPFAM" id="SSF57362">
    <property type="entry name" value="BPTI-like"/>
    <property type="match status" value="1"/>
</dbReference>
<keyword evidence="4" id="KW-0176">Collagen</keyword>
<reference evidence="9" key="1">
    <citation type="submission" date="2020-10" db="EMBL/GenBank/DDBJ databases">
        <title>Chromosome-scale genome assembly of the Allis shad, Alosa alosa.</title>
        <authorList>
            <person name="Margot Z."/>
            <person name="Christophe K."/>
            <person name="Cabau C."/>
            <person name="Louis A."/>
            <person name="Berthelot C."/>
            <person name="Parey E."/>
            <person name="Roest Crollius H."/>
            <person name="Montfort J."/>
            <person name="Robinson-Rechavi M."/>
            <person name="Bucao C."/>
            <person name="Bouchez O."/>
            <person name="Gislard M."/>
            <person name="Lluch J."/>
            <person name="Milhes M."/>
            <person name="Lampietro C."/>
            <person name="Lopez Roques C."/>
            <person name="Donnadieu C."/>
            <person name="Braasch I."/>
            <person name="Desvignes T."/>
            <person name="Postlethwait J."/>
            <person name="Bobe J."/>
            <person name="Guiguen Y."/>
        </authorList>
    </citation>
    <scope>NUCLEOTIDE SEQUENCE</scope>
    <source>
        <strain evidence="9">M-15738</strain>
        <tissue evidence="9">Blood</tissue>
    </source>
</reference>
<dbReference type="Pfam" id="PF01391">
    <property type="entry name" value="Collagen"/>
    <property type="match status" value="2"/>
</dbReference>
<dbReference type="InterPro" id="IPR036465">
    <property type="entry name" value="vWFA_dom_sf"/>
</dbReference>
<dbReference type="InterPro" id="IPR020901">
    <property type="entry name" value="Prtase_inh_Kunz-CS"/>
</dbReference>
<proteinExistence type="predicted"/>
<keyword evidence="10" id="KW-1185">Reference proteome</keyword>
<organism evidence="9 10">
    <name type="scientific">Alosa alosa</name>
    <name type="common">allis shad</name>
    <dbReference type="NCBI Taxonomy" id="278164"/>
    <lineage>
        <taxon>Eukaryota</taxon>
        <taxon>Metazoa</taxon>
        <taxon>Chordata</taxon>
        <taxon>Craniata</taxon>
        <taxon>Vertebrata</taxon>
        <taxon>Euteleostomi</taxon>
        <taxon>Actinopterygii</taxon>
        <taxon>Neopterygii</taxon>
        <taxon>Teleostei</taxon>
        <taxon>Clupei</taxon>
        <taxon>Clupeiformes</taxon>
        <taxon>Clupeoidei</taxon>
        <taxon>Clupeidae</taxon>
        <taxon>Alosa</taxon>
    </lineage>
</organism>
<feature type="domain" description="VWFA" evidence="7">
    <location>
        <begin position="269"/>
        <end position="453"/>
    </location>
</feature>
<feature type="compositionally biased region" description="Low complexity" evidence="6">
    <location>
        <begin position="182"/>
        <end position="192"/>
    </location>
</feature>
<feature type="region of interest" description="Disordered" evidence="6">
    <location>
        <begin position="1"/>
        <end position="242"/>
    </location>
</feature>
<feature type="compositionally biased region" description="Basic and acidic residues" evidence="6">
    <location>
        <begin position="202"/>
        <end position="223"/>
    </location>
</feature>
<evidence type="ECO:0008006" key="11">
    <source>
        <dbReference type="Google" id="ProtNLM"/>
    </source>
</evidence>
<dbReference type="Pfam" id="PF00092">
    <property type="entry name" value="VWA"/>
    <property type="match status" value="1"/>
</dbReference>
<feature type="compositionally biased region" description="Basic and acidic residues" evidence="6">
    <location>
        <begin position="18"/>
        <end position="29"/>
    </location>
</feature>
<dbReference type="PANTHER" id="PTHR24020">
    <property type="entry name" value="COLLAGEN ALPHA"/>
    <property type="match status" value="1"/>
</dbReference>
<dbReference type="PANTHER" id="PTHR24020:SF87">
    <property type="entry name" value="COLLAGEN ALPHA-1(VI) CHAIN-LIKE"/>
    <property type="match status" value="1"/>
</dbReference>
<keyword evidence="5" id="KW-1015">Disulfide bond</keyword>
<dbReference type="GO" id="GO:0005581">
    <property type="term" value="C:collagen trimer"/>
    <property type="evidence" value="ECO:0007669"/>
    <property type="project" value="UniProtKB-KW"/>
</dbReference>
<keyword evidence="2" id="KW-0964">Secreted</keyword>
<dbReference type="PROSITE" id="PS50279">
    <property type="entry name" value="BPTI_KUNITZ_2"/>
    <property type="match status" value="1"/>
</dbReference>
<evidence type="ECO:0000256" key="4">
    <source>
        <dbReference type="ARBA" id="ARBA00023119"/>
    </source>
</evidence>
<feature type="region of interest" description="Disordered" evidence="6">
    <location>
        <begin position="469"/>
        <end position="554"/>
    </location>
</feature>
<evidence type="ECO:0000313" key="9">
    <source>
        <dbReference type="EMBL" id="KAG5264250.1"/>
    </source>
</evidence>
<evidence type="ECO:0000256" key="2">
    <source>
        <dbReference type="ARBA" id="ARBA00022530"/>
    </source>
</evidence>
<dbReference type="AlphaFoldDB" id="A0AAV6FNX9"/>
<dbReference type="PRINTS" id="PR00453">
    <property type="entry name" value="VWFADOMAIN"/>
</dbReference>
<accession>A0AAV6FNX9</accession>
<dbReference type="PRINTS" id="PR00759">
    <property type="entry name" value="BASICPTASE"/>
</dbReference>
<dbReference type="InterPro" id="IPR050525">
    <property type="entry name" value="ECM_Assembly_Org"/>
</dbReference>
<evidence type="ECO:0000256" key="6">
    <source>
        <dbReference type="SAM" id="MobiDB-lite"/>
    </source>
</evidence>
<dbReference type="InterPro" id="IPR008160">
    <property type="entry name" value="Collagen"/>
</dbReference>
<evidence type="ECO:0000256" key="1">
    <source>
        <dbReference type="ARBA" id="ARBA00004498"/>
    </source>
</evidence>
<dbReference type="PROSITE" id="PS50234">
    <property type="entry name" value="VWFA"/>
    <property type="match status" value="1"/>
</dbReference>
<dbReference type="Proteomes" id="UP000823561">
    <property type="component" value="Chromosome 20"/>
</dbReference>
<protein>
    <recommendedName>
        <fullName evidence="11">Collagen alpha-1(XXVIII) chain</fullName>
    </recommendedName>
</protein>
<evidence type="ECO:0000256" key="5">
    <source>
        <dbReference type="ARBA" id="ARBA00023157"/>
    </source>
</evidence>
<dbReference type="GO" id="GO:0007155">
    <property type="term" value="P:cell adhesion"/>
    <property type="evidence" value="ECO:0007669"/>
    <property type="project" value="UniProtKB-KW"/>
</dbReference>
<dbReference type="EMBL" id="JADWDJ010000020">
    <property type="protein sequence ID" value="KAG5264250.1"/>
    <property type="molecule type" value="Genomic_DNA"/>
</dbReference>
<dbReference type="CDD" id="cd22628">
    <property type="entry name" value="Kunitz_collagen_alpha1_XXVIII"/>
    <property type="match status" value="1"/>
</dbReference>
<dbReference type="InterPro" id="IPR002035">
    <property type="entry name" value="VWF_A"/>
</dbReference>
<name>A0AAV6FNX9_9TELE</name>
<keyword evidence="2" id="KW-0272">Extracellular matrix</keyword>
<comment type="subcellular location">
    <subcellularLocation>
        <location evidence="1">Secreted</location>
        <location evidence="1">Extracellular space</location>
        <location evidence="1">Extracellular matrix</location>
    </subcellularLocation>
</comment>
<comment type="caution">
    <text evidence="9">The sequence shown here is derived from an EMBL/GenBank/DDBJ whole genome shotgun (WGS) entry which is preliminary data.</text>
</comment>
<dbReference type="Gene3D" id="3.40.50.410">
    <property type="entry name" value="von Willebrand factor, type A domain"/>
    <property type="match status" value="1"/>
</dbReference>
<feature type="domain" description="BPTI/Kunitz inhibitor" evidence="8">
    <location>
        <begin position="596"/>
        <end position="646"/>
    </location>
</feature>
<dbReference type="GO" id="GO:0004867">
    <property type="term" value="F:serine-type endopeptidase inhibitor activity"/>
    <property type="evidence" value="ECO:0007669"/>
    <property type="project" value="InterPro"/>
</dbReference>
<evidence type="ECO:0000256" key="3">
    <source>
        <dbReference type="ARBA" id="ARBA00022889"/>
    </source>
</evidence>